<organism evidence="1 2">
    <name type="scientific">Geosmithia morbida</name>
    <dbReference type="NCBI Taxonomy" id="1094350"/>
    <lineage>
        <taxon>Eukaryota</taxon>
        <taxon>Fungi</taxon>
        <taxon>Dikarya</taxon>
        <taxon>Ascomycota</taxon>
        <taxon>Pezizomycotina</taxon>
        <taxon>Sordariomycetes</taxon>
        <taxon>Hypocreomycetidae</taxon>
        <taxon>Hypocreales</taxon>
        <taxon>Bionectriaceae</taxon>
        <taxon>Geosmithia</taxon>
    </lineage>
</organism>
<evidence type="ECO:0000313" key="1">
    <source>
        <dbReference type="EMBL" id="KAF4125577.1"/>
    </source>
</evidence>
<keyword evidence="2" id="KW-1185">Reference proteome</keyword>
<accession>A0A9P4YZV0</accession>
<dbReference type="GeneID" id="55967051"/>
<dbReference type="Proteomes" id="UP000749293">
    <property type="component" value="Unassembled WGS sequence"/>
</dbReference>
<gene>
    <name evidence="1" type="ORF">GMORB2_0821</name>
</gene>
<dbReference type="AlphaFoldDB" id="A0A9P4YZV0"/>
<evidence type="ECO:0000313" key="2">
    <source>
        <dbReference type="Proteomes" id="UP000749293"/>
    </source>
</evidence>
<reference evidence="1" key="1">
    <citation type="submission" date="2020-03" db="EMBL/GenBank/DDBJ databases">
        <title>Site-based positive gene gene selection in Geosmithia morbida across the United States reveals a broad range of putative effectors and factors for local host and environmental adapation.</title>
        <authorList>
            <person name="Onufrak A."/>
            <person name="Murdoch R.W."/>
            <person name="Gazis R."/>
            <person name="Huff M."/>
            <person name="Staton M."/>
            <person name="Klingeman W."/>
            <person name="Hadziabdic D."/>
        </authorList>
    </citation>
    <scope>NUCLEOTIDE SEQUENCE</scope>
    <source>
        <strain evidence="1">1262</strain>
    </source>
</reference>
<dbReference type="EMBL" id="JAANYQ010000002">
    <property type="protein sequence ID" value="KAF4125577.1"/>
    <property type="molecule type" value="Genomic_DNA"/>
</dbReference>
<protein>
    <submittedName>
        <fullName evidence="1">Uncharacterized protein</fullName>
    </submittedName>
</protein>
<dbReference type="RefSeq" id="XP_035324229.1">
    <property type="nucleotide sequence ID" value="XM_035462805.1"/>
</dbReference>
<comment type="caution">
    <text evidence="1">The sequence shown here is derived from an EMBL/GenBank/DDBJ whole genome shotgun (WGS) entry which is preliminary data.</text>
</comment>
<proteinExistence type="predicted"/>
<name>A0A9P4YZV0_9HYPO</name>
<sequence>MRVNSTASKTSRTELRFFSVSAWTIPSRNIGTTGSGNGIRTSTNS</sequence>